<evidence type="ECO:0000256" key="1">
    <source>
        <dbReference type="SAM" id="MobiDB-lite"/>
    </source>
</evidence>
<proteinExistence type="predicted"/>
<gene>
    <name evidence="2" type="ORF">NDU88_002659</name>
</gene>
<dbReference type="Proteomes" id="UP001066276">
    <property type="component" value="Chromosome 4_1"/>
</dbReference>
<keyword evidence="3" id="KW-1185">Reference proteome</keyword>
<evidence type="ECO:0000313" key="3">
    <source>
        <dbReference type="Proteomes" id="UP001066276"/>
    </source>
</evidence>
<comment type="caution">
    <text evidence="2">The sequence shown here is derived from an EMBL/GenBank/DDBJ whole genome shotgun (WGS) entry which is preliminary data.</text>
</comment>
<name>A0AAV7T322_PLEWA</name>
<evidence type="ECO:0000313" key="2">
    <source>
        <dbReference type="EMBL" id="KAJ1170787.1"/>
    </source>
</evidence>
<reference evidence="2" key="1">
    <citation type="journal article" date="2022" name="bioRxiv">
        <title>Sequencing and chromosome-scale assembly of the giantPleurodeles waltlgenome.</title>
        <authorList>
            <person name="Brown T."/>
            <person name="Elewa A."/>
            <person name="Iarovenko S."/>
            <person name="Subramanian E."/>
            <person name="Araus A.J."/>
            <person name="Petzold A."/>
            <person name="Susuki M."/>
            <person name="Suzuki K.-i.T."/>
            <person name="Hayashi T."/>
            <person name="Toyoda A."/>
            <person name="Oliveira C."/>
            <person name="Osipova E."/>
            <person name="Leigh N.D."/>
            <person name="Simon A."/>
            <person name="Yun M.H."/>
        </authorList>
    </citation>
    <scope>NUCLEOTIDE SEQUENCE</scope>
    <source>
        <strain evidence="2">20211129_DDA</strain>
        <tissue evidence="2">Liver</tissue>
    </source>
</reference>
<organism evidence="2 3">
    <name type="scientific">Pleurodeles waltl</name>
    <name type="common">Iberian ribbed newt</name>
    <dbReference type="NCBI Taxonomy" id="8319"/>
    <lineage>
        <taxon>Eukaryota</taxon>
        <taxon>Metazoa</taxon>
        <taxon>Chordata</taxon>
        <taxon>Craniata</taxon>
        <taxon>Vertebrata</taxon>
        <taxon>Euteleostomi</taxon>
        <taxon>Amphibia</taxon>
        <taxon>Batrachia</taxon>
        <taxon>Caudata</taxon>
        <taxon>Salamandroidea</taxon>
        <taxon>Salamandridae</taxon>
        <taxon>Pleurodelinae</taxon>
        <taxon>Pleurodeles</taxon>
    </lineage>
</organism>
<dbReference type="AlphaFoldDB" id="A0AAV7T322"/>
<dbReference type="EMBL" id="JANPWB010000007">
    <property type="protein sequence ID" value="KAJ1170787.1"/>
    <property type="molecule type" value="Genomic_DNA"/>
</dbReference>
<sequence length="84" mass="9194">MEWGLHAATREGEVKVPSGSWDKPADSLEKMGVRTVEIRHDRALDDARARRICCTQRTGEQIADAERGVPGAPVRTVRGTEVGP</sequence>
<feature type="region of interest" description="Disordered" evidence="1">
    <location>
        <begin position="1"/>
        <end position="26"/>
    </location>
</feature>
<protein>
    <submittedName>
        <fullName evidence="2">Uncharacterized protein</fullName>
    </submittedName>
</protein>
<accession>A0AAV7T322</accession>